<accession>T1AVC4</accession>
<dbReference type="CDD" id="cd00773">
    <property type="entry name" value="HisRS-like_core"/>
    <property type="match status" value="1"/>
</dbReference>
<organism evidence="2">
    <name type="scientific">mine drainage metagenome</name>
    <dbReference type="NCBI Taxonomy" id="410659"/>
    <lineage>
        <taxon>unclassified sequences</taxon>
        <taxon>metagenomes</taxon>
        <taxon>ecological metagenomes</taxon>
    </lineage>
</organism>
<feature type="domain" description="Aminoacyl-transfer RNA synthetases class-II family profile" evidence="1">
    <location>
        <begin position="31"/>
        <end position="180"/>
    </location>
</feature>
<gene>
    <name evidence="2" type="ORF">B1B_07635</name>
</gene>
<feature type="non-terminal residue" evidence="2">
    <location>
        <position position="1"/>
    </location>
</feature>
<dbReference type="InterPro" id="IPR006195">
    <property type="entry name" value="aa-tRNA-synth_II"/>
</dbReference>
<dbReference type="PANTHER" id="PTHR43707">
    <property type="entry name" value="HISTIDYL-TRNA SYNTHETASE"/>
    <property type="match status" value="1"/>
</dbReference>
<dbReference type="PANTHER" id="PTHR43707:SF1">
    <property type="entry name" value="HISTIDINE--TRNA LIGASE, MITOCHONDRIAL-RELATED"/>
    <property type="match status" value="1"/>
</dbReference>
<dbReference type="AlphaFoldDB" id="T1AVC4"/>
<dbReference type="Pfam" id="PF13393">
    <property type="entry name" value="tRNA-synt_His"/>
    <property type="match status" value="1"/>
</dbReference>
<evidence type="ECO:0000313" key="2">
    <source>
        <dbReference type="EMBL" id="EQD61452.1"/>
    </source>
</evidence>
<name>T1AVC4_9ZZZZ</name>
<dbReference type="InterPro" id="IPR041715">
    <property type="entry name" value="HisRS-like_core"/>
</dbReference>
<dbReference type="Gene3D" id="3.30.930.10">
    <property type="entry name" value="Bira Bifunctional Protein, Domain 2"/>
    <property type="match status" value="1"/>
</dbReference>
<protein>
    <submittedName>
        <fullName evidence="2">Histidyl-tRNA synthetase</fullName>
    </submittedName>
</protein>
<dbReference type="GO" id="GO:0004821">
    <property type="term" value="F:histidine-tRNA ligase activity"/>
    <property type="evidence" value="ECO:0007669"/>
    <property type="project" value="TreeGrafter"/>
</dbReference>
<sequence length="203" mass="23221">RPRGTDDLLPDRLVALERAVAVGMKIAADYGYQRLETPIFEATELFVRGVGDTTDVVRREMYTFSDRGGRSLTLRPEGTAPTVRAFWESDLRQAPLPVRLSYAGPMFRYDRPGRGRYRQFHQFGVEVLGDTEPELDAEVIALAWRWLSALGIQGTSLQLNSIGDAECRPRYREALLKHFEPHLAQLPELDQERLRRNPLRILD</sequence>
<feature type="non-terminal residue" evidence="2">
    <location>
        <position position="203"/>
    </location>
</feature>
<dbReference type="InterPro" id="IPR045864">
    <property type="entry name" value="aa-tRNA-synth_II/BPL/LPL"/>
</dbReference>
<dbReference type="EMBL" id="AUZY01004868">
    <property type="protein sequence ID" value="EQD61452.1"/>
    <property type="molecule type" value="Genomic_DNA"/>
</dbReference>
<keyword evidence="2" id="KW-0030">Aminoacyl-tRNA synthetase</keyword>
<dbReference type="PROSITE" id="PS50862">
    <property type="entry name" value="AA_TRNA_LIGASE_II"/>
    <property type="match status" value="1"/>
</dbReference>
<reference evidence="2" key="1">
    <citation type="submission" date="2013-08" db="EMBL/GenBank/DDBJ databases">
        <authorList>
            <person name="Mendez C."/>
            <person name="Richter M."/>
            <person name="Ferrer M."/>
            <person name="Sanchez J."/>
        </authorList>
    </citation>
    <scope>NUCLEOTIDE SEQUENCE</scope>
</reference>
<comment type="caution">
    <text evidence="2">The sequence shown here is derived from an EMBL/GenBank/DDBJ whole genome shotgun (WGS) entry which is preliminary data.</text>
</comment>
<keyword evidence="2" id="KW-0436">Ligase</keyword>
<evidence type="ECO:0000259" key="1">
    <source>
        <dbReference type="PROSITE" id="PS50862"/>
    </source>
</evidence>
<dbReference type="GO" id="GO:0005737">
    <property type="term" value="C:cytoplasm"/>
    <property type="evidence" value="ECO:0007669"/>
    <property type="project" value="InterPro"/>
</dbReference>
<reference evidence="2" key="2">
    <citation type="journal article" date="2014" name="ISME J.">
        <title>Microbial stratification in low pH oxic and suboxic macroscopic growths along an acid mine drainage.</title>
        <authorList>
            <person name="Mendez-Garcia C."/>
            <person name="Mesa V."/>
            <person name="Sprenger R.R."/>
            <person name="Richter M."/>
            <person name="Diez M.S."/>
            <person name="Solano J."/>
            <person name="Bargiela R."/>
            <person name="Golyshina O.V."/>
            <person name="Manteca A."/>
            <person name="Ramos J.L."/>
            <person name="Gallego J.R."/>
            <person name="Llorente I."/>
            <person name="Martins Dos Santos V.A."/>
            <person name="Jensen O.N."/>
            <person name="Pelaez A.I."/>
            <person name="Sanchez J."/>
            <person name="Ferrer M."/>
        </authorList>
    </citation>
    <scope>NUCLEOTIDE SEQUENCE</scope>
</reference>
<proteinExistence type="predicted"/>
<dbReference type="InterPro" id="IPR004516">
    <property type="entry name" value="HisRS/HisZ"/>
</dbReference>
<dbReference type="SUPFAM" id="SSF55681">
    <property type="entry name" value="Class II aaRS and biotin synthetases"/>
    <property type="match status" value="1"/>
</dbReference>
<dbReference type="GO" id="GO:0006427">
    <property type="term" value="P:histidyl-tRNA aminoacylation"/>
    <property type="evidence" value="ECO:0007669"/>
    <property type="project" value="TreeGrafter"/>
</dbReference>